<keyword evidence="6" id="KW-1185">Reference proteome</keyword>
<reference evidence="5 6" key="1">
    <citation type="submission" date="2021-02" db="EMBL/GenBank/DDBJ databases">
        <authorList>
            <person name="Lee D.-H."/>
        </authorList>
    </citation>
    <scope>NUCLEOTIDE SEQUENCE [LARGE SCALE GENOMIC DNA]</scope>
    <source>
        <strain evidence="5 6">MMS20-R2-29</strain>
    </source>
</reference>
<dbReference type="Pfam" id="PF00171">
    <property type="entry name" value="Aldedh"/>
    <property type="match status" value="1"/>
</dbReference>
<dbReference type="InterPro" id="IPR015590">
    <property type="entry name" value="Aldehyde_DH_dom"/>
</dbReference>
<dbReference type="EMBL" id="JAFEUO010000004">
    <property type="protein sequence ID" value="MBM7083839.1"/>
    <property type="molecule type" value="Genomic_DNA"/>
</dbReference>
<comment type="similarity">
    <text evidence="3">Belongs to the aldehyde dehydrogenase family.</text>
</comment>
<dbReference type="Gene3D" id="3.40.605.10">
    <property type="entry name" value="Aldehyde Dehydrogenase, Chain A, domain 1"/>
    <property type="match status" value="1"/>
</dbReference>
<dbReference type="Proteomes" id="UP000809587">
    <property type="component" value="Unassembled WGS sequence"/>
</dbReference>
<dbReference type="InterPro" id="IPR016161">
    <property type="entry name" value="Ald_DH/histidinol_DH"/>
</dbReference>
<evidence type="ECO:0000256" key="1">
    <source>
        <dbReference type="ARBA" id="ARBA00023002"/>
    </source>
</evidence>
<dbReference type="InterPro" id="IPR016163">
    <property type="entry name" value="Ald_DH_C"/>
</dbReference>
<feature type="domain" description="Aldehyde dehydrogenase" evidence="4">
    <location>
        <begin position="12"/>
        <end position="459"/>
    </location>
</feature>
<dbReference type="PROSITE" id="PS00687">
    <property type="entry name" value="ALDEHYDE_DEHYDR_GLU"/>
    <property type="match status" value="1"/>
</dbReference>
<feature type="active site" evidence="2">
    <location>
        <position position="238"/>
    </location>
</feature>
<name>A0ABS2JDG6_9ACTN</name>
<dbReference type="Gene3D" id="3.40.309.10">
    <property type="entry name" value="Aldehyde Dehydrogenase, Chain A, domain 2"/>
    <property type="match status" value="1"/>
</dbReference>
<dbReference type="InterPro" id="IPR016162">
    <property type="entry name" value="Ald_DH_N"/>
</dbReference>
<dbReference type="PANTHER" id="PTHR11699">
    <property type="entry name" value="ALDEHYDE DEHYDROGENASE-RELATED"/>
    <property type="match status" value="1"/>
</dbReference>
<comment type="caution">
    <text evidence="5">The sequence shown here is derived from an EMBL/GenBank/DDBJ whole genome shotgun (WGS) entry which is preliminary data.</text>
</comment>
<evidence type="ECO:0000313" key="5">
    <source>
        <dbReference type="EMBL" id="MBM7083839.1"/>
    </source>
</evidence>
<gene>
    <name evidence="5" type="ORF">JQN84_15065</name>
</gene>
<accession>A0ABS2JDG6</accession>
<evidence type="ECO:0000256" key="2">
    <source>
        <dbReference type="PROSITE-ProRule" id="PRU10007"/>
    </source>
</evidence>
<dbReference type="SUPFAM" id="SSF53720">
    <property type="entry name" value="ALDH-like"/>
    <property type="match status" value="1"/>
</dbReference>
<protein>
    <submittedName>
        <fullName evidence="5">Aldehyde dehydrogenase family protein</fullName>
    </submittedName>
</protein>
<sequence>MPMTIAGRSTRSPGRIPVEDPATADVFAEAPRCTSAQLDDAVVGAVDAFDAWSRSSADRRRAALLACGSVLAQAGDELAELLTAEQGKPLRQARAEVALAADWFGHTAELSLSRQRLVAEEATEVTLDRTPVGPVAAIAPSNYPVILAVTKIAPALLAGNTVVLKPSPVTPLASLRMGQLLAEVLPPGVFSTVSGDGDLGSALVAHPAIRMVSFTGSIRSGRAIARCAADSFKRVVLELGGNDPCILLPGTEVGRVAGDIFRRATVNSGQFCAAIKRVYAPSGQVAELTEALRAEAAAVTVGDGRDPGTDLGPLVSRAQLEHVHRLVDAAARAGGRVVTGGAALPRPGHFYPPTVVTDLPPGTDLEQDEQFGPVVPVIGYDDLDEAVARANGTRFALGGSVWGEPAVARDVAARLDCGTTWVNTHGDLRHDVPFGGLRDSGVGVEYGHWGLLEYTQIKITHTVRRP</sequence>
<organism evidence="5 6">
    <name type="scientific">Micromonospora humidisoli</name>
    <dbReference type="NCBI Taxonomy" id="2807622"/>
    <lineage>
        <taxon>Bacteria</taxon>
        <taxon>Bacillati</taxon>
        <taxon>Actinomycetota</taxon>
        <taxon>Actinomycetes</taxon>
        <taxon>Micromonosporales</taxon>
        <taxon>Micromonosporaceae</taxon>
        <taxon>Micromonospora</taxon>
    </lineage>
</organism>
<evidence type="ECO:0000256" key="3">
    <source>
        <dbReference type="RuleBase" id="RU003345"/>
    </source>
</evidence>
<dbReference type="InterPro" id="IPR029510">
    <property type="entry name" value="Ald_DH_CS_GLU"/>
</dbReference>
<evidence type="ECO:0000313" key="6">
    <source>
        <dbReference type="Proteomes" id="UP000809587"/>
    </source>
</evidence>
<dbReference type="CDD" id="cd07106">
    <property type="entry name" value="ALDH_AldA-AAD23400"/>
    <property type="match status" value="1"/>
</dbReference>
<evidence type="ECO:0000259" key="4">
    <source>
        <dbReference type="Pfam" id="PF00171"/>
    </source>
</evidence>
<proteinExistence type="inferred from homology"/>
<keyword evidence="1 3" id="KW-0560">Oxidoreductase</keyword>
<dbReference type="InterPro" id="IPR044086">
    <property type="entry name" value="LUC3-like"/>
</dbReference>